<protein>
    <submittedName>
        <fullName evidence="1">Uncharacterized protein</fullName>
    </submittedName>
</protein>
<reference evidence="1" key="1">
    <citation type="journal article" date="2018" name="Nat. Genet.">
        <title>Extensive intraspecific gene order and gene structural variations between Mo17 and other maize genomes.</title>
        <authorList>
            <person name="Sun S."/>
            <person name="Zhou Y."/>
            <person name="Chen J."/>
            <person name="Shi J."/>
            <person name="Zhao H."/>
            <person name="Zhao H."/>
            <person name="Song W."/>
            <person name="Zhang M."/>
            <person name="Cui Y."/>
            <person name="Dong X."/>
            <person name="Liu H."/>
            <person name="Ma X."/>
            <person name="Jiao Y."/>
            <person name="Wang B."/>
            <person name="Wei X."/>
            <person name="Stein J.C."/>
            <person name="Glaubitz J.C."/>
            <person name="Lu F."/>
            <person name="Yu G."/>
            <person name="Liang C."/>
            <person name="Fengler K."/>
            <person name="Li B."/>
            <person name="Rafalski A."/>
            <person name="Schnable P.S."/>
            <person name="Ware D.H."/>
            <person name="Buckler E.S."/>
            <person name="Lai J."/>
        </authorList>
    </citation>
    <scope>NUCLEOTIDE SEQUENCE [LARGE SCALE GENOMIC DNA]</scope>
    <source>
        <tissue evidence="1">Seedling</tissue>
    </source>
</reference>
<proteinExistence type="predicted"/>
<gene>
    <name evidence="1" type="ORF">Zm00014a_015780</name>
</gene>
<dbReference type="AlphaFoldDB" id="A0A3L6EB57"/>
<dbReference type="ExpressionAtlas" id="A0A3L6EB57">
    <property type="expression patterns" value="baseline and differential"/>
</dbReference>
<dbReference type="Proteomes" id="UP000251960">
    <property type="component" value="Chromosome 6"/>
</dbReference>
<sequence>MNVTVDRLARVMNGTGLLFGQEYAFDTYTEINGTVNVLEIIRKDIGIRLNCSLVIEVGGAAASLESGAASTVQSKGLNCLADVTM</sequence>
<accession>A0A3L6EB57</accession>
<organism evidence="1">
    <name type="scientific">Zea mays</name>
    <name type="common">Maize</name>
    <dbReference type="NCBI Taxonomy" id="4577"/>
    <lineage>
        <taxon>Eukaryota</taxon>
        <taxon>Viridiplantae</taxon>
        <taxon>Streptophyta</taxon>
        <taxon>Embryophyta</taxon>
        <taxon>Tracheophyta</taxon>
        <taxon>Spermatophyta</taxon>
        <taxon>Magnoliopsida</taxon>
        <taxon>Liliopsida</taxon>
        <taxon>Poales</taxon>
        <taxon>Poaceae</taxon>
        <taxon>PACMAD clade</taxon>
        <taxon>Panicoideae</taxon>
        <taxon>Andropogonodae</taxon>
        <taxon>Andropogoneae</taxon>
        <taxon>Tripsacinae</taxon>
        <taxon>Zea</taxon>
    </lineage>
</organism>
<evidence type="ECO:0000313" key="1">
    <source>
        <dbReference type="EMBL" id="PWZ17191.1"/>
    </source>
</evidence>
<dbReference type="EMBL" id="NCVQ01000007">
    <property type="protein sequence ID" value="PWZ17191.1"/>
    <property type="molecule type" value="Genomic_DNA"/>
</dbReference>
<name>A0A3L6EB57_MAIZE</name>
<comment type="caution">
    <text evidence="1">The sequence shown here is derived from an EMBL/GenBank/DDBJ whole genome shotgun (WGS) entry which is preliminary data.</text>
</comment>